<dbReference type="Proteomes" id="UP001241758">
    <property type="component" value="Unassembled WGS sequence"/>
</dbReference>
<organism evidence="2 3">
    <name type="scientific">Actinoplanes sandaracinus</name>
    <dbReference type="NCBI Taxonomy" id="3045177"/>
    <lineage>
        <taxon>Bacteria</taxon>
        <taxon>Bacillati</taxon>
        <taxon>Actinomycetota</taxon>
        <taxon>Actinomycetes</taxon>
        <taxon>Micromonosporales</taxon>
        <taxon>Micromonosporaceae</taxon>
        <taxon>Actinoplanes</taxon>
    </lineage>
</organism>
<dbReference type="EMBL" id="JASCTH010000019">
    <property type="protein sequence ID" value="MDI6102452.1"/>
    <property type="molecule type" value="Genomic_DNA"/>
</dbReference>
<keyword evidence="1" id="KW-0812">Transmembrane</keyword>
<reference evidence="2 3" key="1">
    <citation type="submission" date="2023-05" db="EMBL/GenBank/DDBJ databases">
        <title>Actinoplanes sp. NEAU-A12 genome sequencing.</title>
        <authorList>
            <person name="Wang Z.-S."/>
        </authorList>
    </citation>
    <scope>NUCLEOTIDE SEQUENCE [LARGE SCALE GENOMIC DNA]</scope>
    <source>
        <strain evidence="2 3">NEAU-A12</strain>
    </source>
</reference>
<dbReference type="RefSeq" id="WP_282763488.1">
    <property type="nucleotide sequence ID" value="NZ_JASCTH010000019.1"/>
</dbReference>
<accession>A0ABT6WRT0</accession>
<protein>
    <submittedName>
        <fullName evidence="2">Uncharacterized protein</fullName>
    </submittedName>
</protein>
<evidence type="ECO:0000256" key="1">
    <source>
        <dbReference type="SAM" id="Phobius"/>
    </source>
</evidence>
<feature type="transmembrane region" description="Helical" evidence="1">
    <location>
        <begin position="72"/>
        <end position="95"/>
    </location>
</feature>
<comment type="caution">
    <text evidence="2">The sequence shown here is derived from an EMBL/GenBank/DDBJ whole genome shotgun (WGS) entry which is preliminary data.</text>
</comment>
<sequence>MIVDDDDRNGCKTGVPAVLWRTPTEYASGWVLLTAGLFLLAAAWWPTASHRIFADRIIDPRTGSEPFSTPRVLIAVTRWGLPVMLLITAALTAWLP</sequence>
<keyword evidence="1" id="KW-1133">Transmembrane helix</keyword>
<gene>
    <name evidence="2" type="ORF">QLQ12_27915</name>
</gene>
<proteinExistence type="predicted"/>
<keyword evidence="3" id="KW-1185">Reference proteome</keyword>
<name>A0ABT6WRT0_9ACTN</name>
<keyword evidence="1" id="KW-0472">Membrane</keyword>
<evidence type="ECO:0000313" key="3">
    <source>
        <dbReference type="Proteomes" id="UP001241758"/>
    </source>
</evidence>
<feature type="transmembrane region" description="Helical" evidence="1">
    <location>
        <begin position="27"/>
        <end position="46"/>
    </location>
</feature>
<evidence type="ECO:0000313" key="2">
    <source>
        <dbReference type="EMBL" id="MDI6102452.1"/>
    </source>
</evidence>